<evidence type="ECO:0000259" key="5">
    <source>
        <dbReference type="PROSITE" id="PS50105"/>
    </source>
</evidence>
<dbReference type="InterPro" id="IPR050897">
    <property type="entry name" value="SMAUG/VTS1_RNA-bind"/>
</dbReference>
<gene>
    <name evidence="6" type="ORF">MFLAVUS_006221</name>
</gene>
<evidence type="ECO:0000313" key="6">
    <source>
        <dbReference type="EMBL" id="GAA5812763.1"/>
    </source>
</evidence>
<dbReference type="InterPro" id="IPR001660">
    <property type="entry name" value="SAM"/>
</dbReference>
<dbReference type="EMBL" id="BAABUK010000014">
    <property type="protein sequence ID" value="GAA5812763.1"/>
    <property type="molecule type" value="Genomic_DNA"/>
</dbReference>
<keyword evidence="3" id="KW-0694">RNA-binding</keyword>
<feature type="region of interest" description="Disordered" evidence="4">
    <location>
        <begin position="306"/>
        <end position="377"/>
    </location>
</feature>
<keyword evidence="2" id="KW-0963">Cytoplasm</keyword>
<dbReference type="Gene3D" id="1.10.150.50">
    <property type="entry name" value="Transcription Factor, Ets-1"/>
    <property type="match status" value="1"/>
</dbReference>
<comment type="caution">
    <text evidence="6">The sequence shown here is derived from an EMBL/GenBank/DDBJ whole genome shotgun (WGS) entry which is preliminary data.</text>
</comment>
<accession>A0ABP9Z0Z1</accession>
<evidence type="ECO:0000256" key="4">
    <source>
        <dbReference type="SAM" id="MobiDB-lite"/>
    </source>
</evidence>
<feature type="compositionally biased region" description="Polar residues" evidence="4">
    <location>
        <begin position="351"/>
        <end position="366"/>
    </location>
</feature>
<comment type="subcellular location">
    <subcellularLocation>
        <location evidence="1">Cytoplasm</location>
    </subcellularLocation>
</comment>
<evidence type="ECO:0000313" key="7">
    <source>
        <dbReference type="Proteomes" id="UP001473302"/>
    </source>
</evidence>
<reference evidence="6 7" key="1">
    <citation type="submission" date="2024-04" db="EMBL/GenBank/DDBJ databases">
        <title>genome sequences of Mucor flavus KT1a and Helicostylum pulchrum KT1b strains isolated from the surface of a dry-aged beef.</title>
        <authorList>
            <person name="Toyotome T."/>
            <person name="Hosono M."/>
            <person name="Torimaru M."/>
            <person name="Fukuda K."/>
            <person name="Mikami N."/>
        </authorList>
    </citation>
    <scope>NUCLEOTIDE SEQUENCE [LARGE SCALE GENOMIC DNA]</scope>
    <source>
        <strain evidence="6 7">KT1a</strain>
    </source>
</reference>
<evidence type="ECO:0000256" key="2">
    <source>
        <dbReference type="ARBA" id="ARBA00022490"/>
    </source>
</evidence>
<dbReference type="Pfam" id="PF07647">
    <property type="entry name" value="SAM_2"/>
    <property type="match status" value="1"/>
</dbReference>
<sequence>MQHPSDFGLNSNNRTRIPPVDRNSSADVNRLSTWYEDLEEYEGNLEAMASANLDQSFQDELQHVNQWFGYLTDAEKTATLYTLLQHSSQVQIRFFIHLLQEMRKPKPILRASDRASNLINLNRRVPAQPTQPMTSNRHSFALGDTEELSRMFNTMGTDWNTNDQTRIPSRATAANLRPKSVMELGGNTGDASFSNSWLNQRQPTLFNNHDHIIERPHSADISSWPVQPPSSSWKPLAPQHDLTWKEPQRFSQIVPETSRSSSLKHDDILRSGNSNIASLKNDEMIRNGGSTALKHDDIIRSSRRASMNPMNNRSSGTAGFPHYLSPQLNNNATRRSSAVETGSDSMLGYGSDQSDQSSRYRNTMSSAPPPTTINENKDDDIDMELLKDVTAWFRSLRLHKYNSVFEHMRWQDIIKLDDQALQAKGVAALGARRKMLKVFENVREHCKQNHIEY</sequence>
<feature type="domain" description="SAM" evidence="5">
    <location>
        <begin position="387"/>
        <end position="445"/>
    </location>
</feature>
<feature type="region of interest" description="Disordered" evidence="4">
    <location>
        <begin position="1"/>
        <end position="24"/>
    </location>
</feature>
<dbReference type="SUPFAM" id="SSF47769">
    <property type="entry name" value="SAM/Pointed domain"/>
    <property type="match status" value="1"/>
</dbReference>
<evidence type="ECO:0000256" key="1">
    <source>
        <dbReference type="ARBA" id="ARBA00004496"/>
    </source>
</evidence>
<dbReference type="InterPro" id="IPR057327">
    <property type="entry name" value="Vts1_dom"/>
</dbReference>
<evidence type="ECO:0000256" key="3">
    <source>
        <dbReference type="ARBA" id="ARBA00022884"/>
    </source>
</evidence>
<feature type="compositionally biased region" description="Polar residues" evidence="4">
    <location>
        <begin position="306"/>
        <end position="317"/>
    </location>
</feature>
<dbReference type="SMART" id="SM00454">
    <property type="entry name" value="SAM"/>
    <property type="match status" value="1"/>
</dbReference>
<protein>
    <recommendedName>
        <fullName evidence="5">SAM domain-containing protein</fullName>
    </recommendedName>
</protein>
<proteinExistence type="predicted"/>
<dbReference type="PANTHER" id="PTHR12515:SF5">
    <property type="entry name" value="PROTEIN SMAUG"/>
    <property type="match status" value="1"/>
</dbReference>
<name>A0ABP9Z0Z1_9FUNG</name>
<keyword evidence="7" id="KW-1185">Reference proteome</keyword>
<dbReference type="PANTHER" id="PTHR12515">
    <property type="entry name" value="STERILE ALPHA MOTIF DOMAIN CONTAINING PROTEIN 4-RELATED"/>
    <property type="match status" value="1"/>
</dbReference>
<feature type="compositionally biased region" description="Polar residues" evidence="4">
    <location>
        <begin position="326"/>
        <end position="344"/>
    </location>
</feature>
<dbReference type="Proteomes" id="UP001473302">
    <property type="component" value="Unassembled WGS sequence"/>
</dbReference>
<dbReference type="PROSITE" id="PS50105">
    <property type="entry name" value="SAM_DOMAIN"/>
    <property type="match status" value="1"/>
</dbReference>
<dbReference type="Pfam" id="PF25479">
    <property type="entry name" value="Vts1"/>
    <property type="match status" value="1"/>
</dbReference>
<dbReference type="InterPro" id="IPR013761">
    <property type="entry name" value="SAM/pointed_sf"/>
</dbReference>
<organism evidence="6 7">
    <name type="scientific">Mucor flavus</name>
    <dbReference type="NCBI Taxonomy" id="439312"/>
    <lineage>
        <taxon>Eukaryota</taxon>
        <taxon>Fungi</taxon>
        <taxon>Fungi incertae sedis</taxon>
        <taxon>Mucoromycota</taxon>
        <taxon>Mucoromycotina</taxon>
        <taxon>Mucoromycetes</taxon>
        <taxon>Mucorales</taxon>
        <taxon>Mucorineae</taxon>
        <taxon>Mucoraceae</taxon>
        <taxon>Mucor</taxon>
    </lineage>
</organism>